<dbReference type="AlphaFoldDB" id="A0AAQ4CXX9"/>
<dbReference type="SUPFAM" id="SSF53649">
    <property type="entry name" value="Alkaline phosphatase-like"/>
    <property type="match status" value="1"/>
</dbReference>
<gene>
    <name evidence="1" type="ORF">V5799_002225</name>
</gene>
<dbReference type="Proteomes" id="UP001321473">
    <property type="component" value="Unassembled WGS sequence"/>
</dbReference>
<organism evidence="1 2">
    <name type="scientific">Amblyomma americanum</name>
    <name type="common">Lone star tick</name>
    <dbReference type="NCBI Taxonomy" id="6943"/>
    <lineage>
        <taxon>Eukaryota</taxon>
        <taxon>Metazoa</taxon>
        <taxon>Ecdysozoa</taxon>
        <taxon>Arthropoda</taxon>
        <taxon>Chelicerata</taxon>
        <taxon>Arachnida</taxon>
        <taxon>Acari</taxon>
        <taxon>Parasitiformes</taxon>
        <taxon>Ixodida</taxon>
        <taxon>Ixodoidea</taxon>
        <taxon>Ixodidae</taxon>
        <taxon>Amblyomminae</taxon>
        <taxon>Amblyomma</taxon>
    </lineage>
</organism>
<dbReference type="Pfam" id="PF02995">
    <property type="entry name" value="DUF229"/>
    <property type="match status" value="2"/>
</dbReference>
<comment type="caution">
    <text evidence="1">The sequence shown here is derived from an EMBL/GenBank/DDBJ whole genome shotgun (WGS) entry which is preliminary data.</text>
</comment>
<sequence>MKRSLPKTVRYLLTEMNATMMNGVNALGENTLENIIPLLTGQHMEEAESGCWGGSDQFLDNCTFLWTMFADAGYRTLYAEDAPNISTFNYLKLGFLHQPTDYYSRPFVLPFEAELGHKKCISVVKTFDPRWRAQSLYEGGHLNNTIVVFLSDHGMRWGSIRRTFAGLLEGRLPGYLWYLPRSLSLQHPDLVRVFKANAFRLTTPLDVYATLRNVLEDFALLSASGSEAFQVAAAVVREINRILEPYEDRCASLRLLRVDAAYTHTLDDPGVRTSVSVTSVAKVLP</sequence>
<evidence type="ECO:0000313" key="1">
    <source>
        <dbReference type="EMBL" id="KAK8755069.1"/>
    </source>
</evidence>
<proteinExistence type="predicted"/>
<evidence type="ECO:0000313" key="2">
    <source>
        <dbReference type="Proteomes" id="UP001321473"/>
    </source>
</evidence>
<dbReference type="CDD" id="cd16021">
    <property type="entry name" value="ALP_like"/>
    <property type="match status" value="1"/>
</dbReference>
<accession>A0AAQ4CXX9</accession>
<dbReference type="GO" id="GO:0005615">
    <property type="term" value="C:extracellular space"/>
    <property type="evidence" value="ECO:0007669"/>
    <property type="project" value="TreeGrafter"/>
</dbReference>
<protein>
    <submittedName>
        <fullName evidence="1">Uncharacterized protein</fullName>
    </submittedName>
</protein>
<dbReference type="PANTHER" id="PTHR10974">
    <property type="entry name" value="FI08016P-RELATED"/>
    <property type="match status" value="1"/>
</dbReference>
<name>A0AAQ4CXX9_AMBAM</name>
<dbReference type="InterPro" id="IPR004245">
    <property type="entry name" value="DUF229"/>
</dbReference>
<keyword evidence="2" id="KW-1185">Reference proteome</keyword>
<dbReference type="PANTHER" id="PTHR10974:SF1">
    <property type="entry name" value="FI08016P-RELATED"/>
    <property type="match status" value="1"/>
</dbReference>
<dbReference type="EMBL" id="JARKHS020036752">
    <property type="protein sequence ID" value="KAK8755069.1"/>
    <property type="molecule type" value="Genomic_DNA"/>
</dbReference>
<reference evidence="1 2" key="1">
    <citation type="journal article" date="2023" name="Arcadia Sci">
        <title>De novo assembly of a long-read Amblyomma americanum tick genome.</title>
        <authorList>
            <person name="Chou S."/>
            <person name="Poskanzer K.E."/>
            <person name="Rollins M."/>
            <person name="Thuy-Boun P.S."/>
        </authorList>
    </citation>
    <scope>NUCLEOTIDE SEQUENCE [LARGE SCALE GENOMIC DNA]</scope>
    <source>
        <strain evidence="1">F_SG_1</strain>
        <tissue evidence="1">Salivary glands</tissue>
    </source>
</reference>
<dbReference type="InterPro" id="IPR017850">
    <property type="entry name" value="Alkaline_phosphatase_core_sf"/>
</dbReference>